<accession>A0A9W6MRE7</accession>
<dbReference type="PRINTS" id="PR00035">
    <property type="entry name" value="HTHGNTR"/>
</dbReference>
<dbReference type="PROSITE" id="PS50949">
    <property type="entry name" value="HTH_GNTR"/>
    <property type="match status" value="1"/>
</dbReference>
<dbReference type="SUPFAM" id="SSF46785">
    <property type="entry name" value="Winged helix' DNA-binding domain"/>
    <property type="match status" value="1"/>
</dbReference>
<dbReference type="InterPro" id="IPR036388">
    <property type="entry name" value="WH-like_DNA-bd_sf"/>
</dbReference>
<dbReference type="AlphaFoldDB" id="A0A9W6MRE7"/>
<sequence length="250" mass="28309">MKSVKEGRAVKVPLRWPVGDEAASELVLERFAPEQTFKTKVYAALKQAIINMDIYSTPEPTWIDERQLSERLGVSRTPVREAIAMLEQEGFVKSMPRRGIMVLKKTRREVVEMVQAWAALESMAARLVTENASDEEIATLRTLFKDFGEAHKPSDFVSEYSQANILFHQTLIRLSGSKVLADMTANLLVHVRGIRQITIGRDDRASRSIVEHLNIIEALEKRDADAAERFSRDHTLGLSTYVDEHGDIFD</sequence>
<dbReference type="Pfam" id="PF00392">
    <property type="entry name" value="GntR"/>
    <property type="match status" value="1"/>
</dbReference>
<keyword evidence="3" id="KW-0804">Transcription</keyword>
<proteinExistence type="predicted"/>
<name>A0A9W6MRE7_9HYPH</name>
<dbReference type="Proteomes" id="UP001143400">
    <property type="component" value="Unassembled WGS sequence"/>
</dbReference>
<evidence type="ECO:0000256" key="1">
    <source>
        <dbReference type="ARBA" id="ARBA00023015"/>
    </source>
</evidence>
<feature type="domain" description="HTH gntR-type" evidence="4">
    <location>
        <begin position="35"/>
        <end position="105"/>
    </location>
</feature>
<dbReference type="GO" id="GO:0003677">
    <property type="term" value="F:DNA binding"/>
    <property type="evidence" value="ECO:0007669"/>
    <property type="project" value="UniProtKB-KW"/>
</dbReference>
<evidence type="ECO:0000313" key="6">
    <source>
        <dbReference type="Proteomes" id="UP001143400"/>
    </source>
</evidence>
<dbReference type="PANTHER" id="PTHR43537">
    <property type="entry name" value="TRANSCRIPTIONAL REGULATOR, GNTR FAMILY"/>
    <property type="match status" value="1"/>
</dbReference>
<dbReference type="SUPFAM" id="SSF48008">
    <property type="entry name" value="GntR ligand-binding domain-like"/>
    <property type="match status" value="1"/>
</dbReference>
<evidence type="ECO:0000313" key="5">
    <source>
        <dbReference type="EMBL" id="GLK55079.1"/>
    </source>
</evidence>
<dbReference type="GO" id="GO:0003700">
    <property type="term" value="F:DNA-binding transcription factor activity"/>
    <property type="evidence" value="ECO:0007669"/>
    <property type="project" value="InterPro"/>
</dbReference>
<gene>
    <name evidence="5" type="ORF">GCM10008170_10980</name>
</gene>
<dbReference type="InterPro" id="IPR011711">
    <property type="entry name" value="GntR_C"/>
</dbReference>
<evidence type="ECO:0000259" key="4">
    <source>
        <dbReference type="PROSITE" id="PS50949"/>
    </source>
</evidence>
<dbReference type="InterPro" id="IPR036390">
    <property type="entry name" value="WH_DNA-bd_sf"/>
</dbReference>
<dbReference type="SMART" id="SM00895">
    <property type="entry name" value="FCD"/>
    <property type="match status" value="1"/>
</dbReference>
<protein>
    <submittedName>
        <fullName evidence="5">Transcriptional regulator</fullName>
    </submittedName>
</protein>
<dbReference type="Gene3D" id="1.10.10.10">
    <property type="entry name" value="Winged helix-like DNA-binding domain superfamily/Winged helix DNA-binding domain"/>
    <property type="match status" value="1"/>
</dbReference>
<evidence type="ECO:0000256" key="3">
    <source>
        <dbReference type="ARBA" id="ARBA00023163"/>
    </source>
</evidence>
<dbReference type="InterPro" id="IPR000524">
    <property type="entry name" value="Tscrpt_reg_HTH_GntR"/>
</dbReference>
<dbReference type="CDD" id="cd07377">
    <property type="entry name" value="WHTH_GntR"/>
    <property type="match status" value="1"/>
</dbReference>
<keyword evidence="1" id="KW-0805">Transcription regulation</keyword>
<evidence type="ECO:0000256" key="2">
    <source>
        <dbReference type="ARBA" id="ARBA00023125"/>
    </source>
</evidence>
<comment type="caution">
    <text evidence="5">The sequence shown here is derived from an EMBL/GenBank/DDBJ whole genome shotgun (WGS) entry which is preliminary data.</text>
</comment>
<dbReference type="InterPro" id="IPR008920">
    <property type="entry name" value="TF_FadR/GntR_C"/>
</dbReference>
<dbReference type="Pfam" id="PF07729">
    <property type="entry name" value="FCD"/>
    <property type="match status" value="1"/>
</dbReference>
<reference evidence="5" key="1">
    <citation type="journal article" date="2014" name="Int. J. Syst. Evol. Microbiol.">
        <title>Complete genome sequence of Corynebacterium casei LMG S-19264T (=DSM 44701T), isolated from a smear-ripened cheese.</title>
        <authorList>
            <consortium name="US DOE Joint Genome Institute (JGI-PGF)"/>
            <person name="Walter F."/>
            <person name="Albersmeier A."/>
            <person name="Kalinowski J."/>
            <person name="Ruckert C."/>
        </authorList>
    </citation>
    <scope>NUCLEOTIDE SEQUENCE</scope>
    <source>
        <strain evidence="5">VKM B-1606</strain>
    </source>
</reference>
<reference evidence="5" key="2">
    <citation type="submission" date="2023-01" db="EMBL/GenBank/DDBJ databases">
        <authorList>
            <person name="Sun Q."/>
            <person name="Evtushenko L."/>
        </authorList>
    </citation>
    <scope>NUCLEOTIDE SEQUENCE</scope>
    <source>
        <strain evidence="5">VKM B-1606</strain>
    </source>
</reference>
<dbReference type="PANTHER" id="PTHR43537:SF49">
    <property type="entry name" value="TRANSCRIPTIONAL REGULATORY PROTEIN"/>
    <property type="match status" value="1"/>
</dbReference>
<dbReference type="SMART" id="SM00345">
    <property type="entry name" value="HTH_GNTR"/>
    <property type="match status" value="1"/>
</dbReference>
<organism evidence="5 6">
    <name type="scientific">Methylopila capsulata</name>
    <dbReference type="NCBI Taxonomy" id="61654"/>
    <lineage>
        <taxon>Bacteria</taxon>
        <taxon>Pseudomonadati</taxon>
        <taxon>Pseudomonadota</taxon>
        <taxon>Alphaproteobacteria</taxon>
        <taxon>Hyphomicrobiales</taxon>
        <taxon>Methylopilaceae</taxon>
        <taxon>Methylopila</taxon>
    </lineage>
</organism>
<dbReference type="EMBL" id="BSFF01000002">
    <property type="protein sequence ID" value="GLK55079.1"/>
    <property type="molecule type" value="Genomic_DNA"/>
</dbReference>
<keyword evidence="2" id="KW-0238">DNA-binding</keyword>
<dbReference type="Gene3D" id="1.20.120.530">
    <property type="entry name" value="GntR ligand-binding domain-like"/>
    <property type="match status" value="1"/>
</dbReference>